<dbReference type="RefSeq" id="WP_382417167.1">
    <property type="nucleotide sequence ID" value="NZ_AP031500.1"/>
</dbReference>
<evidence type="ECO:0000256" key="4">
    <source>
        <dbReference type="ARBA" id="ARBA00022840"/>
    </source>
</evidence>
<dbReference type="PROSITE" id="PS51192">
    <property type="entry name" value="HELICASE_ATP_BIND_1"/>
    <property type="match status" value="1"/>
</dbReference>
<keyword evidence="11" id="KW-1185">Reference proteome</keyword>
<dbReference type="CDD" id="cd00268">
    <property type="entry name" value="DEADc"/>
    <property type="match status" value="1"/>
</dbReference>
<evidence type="ECO:0000256" key="6">
    <source>
        <dbReference type="RuleBase" id="RU000492"/>
    </source>
</evidence>
<evidence type="ECO:0000256" key="1">
    <source>
        <dbReference type="ARBA" id="ARBA00022741"/>
    </source>
</evidence>
<evidence type="ECO:0000256" key="2">
    <source>
        <dbReference type="ARBA" id="ARBA00022801"/>
    </source>
</evidence>
<comment type="caution">
    <text evidence="10">The sequence shown here is derived from an EMBL/GenBank/DDBJ whole genome shotgun (WGS) entry which is preliminary data.</text>
</comment>
<dbReference type="InterPro" id="IPR027417">
    <property type="entry name" value="P-loop_NTPase"/>
</dbReference>
<proteinExistence type="inferred from homology"/>
<keyword evidence="2 6" id="KW-0378">Hydrolase</keyword>
<feature type="compositionally biased region" description="Basic and acidic residues" evidence="7">
    <location>
        <begin position="405"/>
        <end position="414"/>
    </location>
</feature>
<feature type="region of interest" description="Disordered" evidence="7">
    <location>
        <begin position="385"/>
        <end position="455"/>
    </location>
</feature>
<evidence type="ECO:0000259" key="9">
    <source>
        <dbReference type="PROSITE" id="PS51194"/>
    </source>
</evidence>
<dbReference type="PANTHER" id="PTHR47959">
    <property type="entry name" value="ATP-DEPENDENT RNA HELICASE RHLE-RELATED"/>
    <property type="match status" value="1"/>
</dbReference>
<evidence type="ECO:0000256" key="3">
    <source>
        <dbReference type="ARBA" id="ARBA00022806"/>
    </source>
</evidence>
<organism evidence="10 11">
    <name type="scientific">Gilvimarinus japonicus</name>
    <dbReference type="NCBI Taxonomy" id="1796469"/>
    <lineage>
        <taxon>Bacteria</taxon>
        <taxon>Pseudomonadati</taxon>
        <taxon>Pseudomonadota</taxon>
        <taxon>Gammaproteobacteria</taxon>
        <taxon>Cellvibrionales</taxon>
        <taxon>Cellvibrionaceae</taxon>
        <taxon>Gilvimarinus</taxon>
    </lineage>
</organism>
<feature type="compositionally biased region" description="Basic residues" evidence="7">
    <location>
        <begin position="415"/>
        <end position="432"/>
    </location>
</feature>
<evidence type="ECO:0000313" key="11">
    <source>
        <dbReference type="Proteomes" id="UP001595548"/>
    </source>
</evidence>
<gene>
    <name evidence="10" type="ORF">ACFOEB_12760</name>
</gene>
<dbReference type="InterPro" id="IPR000629">
    <property type="entry name" value="RNA-helicase_DEAD-box_CS"/>
</dbReference>
<comment type="similarity">
    <text evidence="5 6">Belongs to the DEAD box helicase family.</text>
</comment>
<feature type="domain" description="Helicase ATP-binding" evidence="8">
    <location>
        <begin position="35"/>
        <end position="207"/>
    </location>
</feature>
<feature type="domain" description="Helicase C-terminal" evidence="9">
    <location>
        <begin position="234"/>
        <end position="384"/>
    </location>
</feature>
<dbReference type="CDD" id="cd18787">
    <property type="entry name" value="SF2_C_DEAD"/>
    <property type="match status" value="1"/>
</dbReference>
<keyword evidence="1 6" id="KW-0547">Nucleotide-binding</keyword>
<dbReference type="GO" id="GO:0016787">
    <property type="term" value="F:hydrolase activity"/>
    <property type="evidence" value="ECO:0007669"/>
    <property type="project" value="UniProtKB-KW"/>
</dbReference>
<dbReference type="InterPro" id="IPR001650">
    <property type="entry name" value="Helicase_C-like"/>
</dbReference>
<sequence>MSNSGAFSLLQHPRLQTALTQLEIATPTPVQAEAIPAVIEGADVAVCAPTGSGKTLAFLLPMLQLLLTRKTGKGAIRALVLTPTRELARQIVSEARKLCEQDMINVVALTGGDSKSAQRDLIATADLLVATPGRMSEFVGAQLADLSNLEFLVVDEADRTLDMGFADEVTRIAKACAEQRQTLLYSATLRAKGLGQLLLAMTNPDTLRRIDIAQSATKMQQEKILADDWPHKCQLLAALCRQREFRRAVIFANTRERVNEIVRSLDSAEVRSLALHGEVEAKIRKQVMARFSSGQCNILVATDLAARGLDIDGIDLIINADLPYNVPSFIHRAGRTARADAGGTVLSLVTAQGWNLMADIERHLGKAAKFVQLEGLVARYRGPKKIKSSGKAAGKKPVKARAKNAKKDSAEGGKTKKRQRDQKNIGKRRKTAVKATSSSGPKGWVSPSKKSEKDV</sequence>
<evidence type="ECO:0000256" key="7">
    <source>
        <dbReference type="SAM" id="MobiDB-lite"/>
    </source>
</evidence>
<reference evidence="11" key="1">
    <citation type="journal article" date="2019" name="Int. J. Syst. Evol. Microbiol.">
        <title>The Global Catalogue of Microorganisms (GCM) 10K type strain sequencing project: providing services to taxonomists for standard genome sequencing and annotation.</title>
        <authorList>
            <consortium name="The Broad Institute Genomics Platform"/>
            <consortium name="The Broad Institute Genome Sequencing Center for Infectious Disease"/>
            <person name="Wu L."/>
            <person name="Ma J."/>
        </authorList>
    </citation>
    <scope>NUCLEOTIDE SEQUENCE [LARGE SCALE GENOMIC DNA]</scope>
    <source>
        <strain evidence="11">KCTC 52141</strain>
    </source>
</reference>
<dbReference type="PROSITE" id="PS00039">
    <property type="entry name" value="DEAD_ATP_HELICASE"/>
    <property type="match status" value="1"/>
</dbReference>
<dbReference type="PROSITE" id="PS51194">
    <property type="entry name" value="HELICASE_CTER"/>
    <property type="match status" value="1"/>
</dbReference>
<name>A0ABV7HTJ9_9GAMM</name>
<dbReference type="InterPro" id="IPR044742">
    <property type="entry name" value="DEAD/DEAH_RhlB"/>
</dbReference>
<dbReference type="EMBL" id="JBHRTL010000026">
    <property type="protein sequence ID" value="MFC3156073.1"/>
    <property type="molecule type" value="Genomic_DNA"/>
</dbReference>
<dbReference type="InterPro" id="IPR050079">
    <property type="entry name" value="DEAD_box_RNA_helicase"/>
</dbReference>
<dbReference type="InterPro" id="IPR014001">
    <property type="entry name" value="Helicase_ATP-bd"/>
</dbReference>
<keyword evidence="4 6" id="KW-0067">ATP-binding</keyword>
<keyword evidence="3 6" id="KW-0347">Helicase</keyword>
<dbReference type="Proteomes" id="UP001595548">
    <property type="component" value="Unassembled WGS sequence"/>
</dbReference>
<evidence type="ECO:0000256" key="5">
    <source>
        <dbReference type="ARBA" id="ARBA00038437"/>
    </source>
</evidence>
<evidence type="ECO:0000313" key="10">
    <source>
        <dbReference type="EMBL" id="MFC3156073.1"/>
    </source>
</evidence>
<dbReference type="PANTHER" id="PTHR47959:SF3">
    <property type="entry name" value="ATP-DEPENDENT RNA HELICASE SRMB"/>
    <property type="match status" value="1"/>
</dbReference>
<dbReference type="Gene3D" id="3.40.50.300">
    <property type="entry name" value="P-loop containing nucleotide triphosphate hydrolases"/>
    <property type="match status" value="2"/>
</dbReference>
<accession>A0ABV7HTJ9</accession>
<dbReference type="GO" id="GO:0004386">
    <property type="term" value="F:helicase activity"/>
    <property type="evidence" value="ECO:0007669"/>
    <property type="project" value="UniProtKB-KW"/>
</dbReference>
<dbReference type="InterPro" id="IPR011545">
    <property type="entry name" value="DEAD/DEAH_box_helicase_dom"/>
</dbReference>
<feature type="compositionally biased region" description="Basic residues" evidence="7">
    <location>
        <begin position="385"/>
        <end position="404"/>
    </location>
</feature>
<dbReference type="SMART" id="SM00487">
    <property type="entry name" value="DEXDc"/>
    <property type="match status" value="1"/>
</dbReference>
<dbReference type="SUPFAM" id="SSF52540">
    <property type="entry name" value="P-loop containing nucleoside triphosphate hydrolases"/>
    <property type="match status" value="1"/>
</dbReference>
<protein>
    <submittedName>
        <fullName evidence="10">DEAD/DEAH box helicase</fullName>
        <ecNumber evidence="10">3.6.4.-</ecNumber>
    </submittedName>
</protein>
<dbReference type="Pfam" id="PF00270">
    <property type="entry name" value="DEAD"/>
    <property type="match status" value="1"/>
</dbReference>
<dbReference type="Pfam" id="PF00271">
    <property type="entry name" value="Helicase_C"/>
    <property type="match status" value="1"/>
</dbReference>
<dbReference type="SMART" id="SM00490">
    <property type="entry name" value="HELICc"/>
    <property type="match status" value="1"/>
</dbReference>
<dbReference type="EC" id="3.6.4.-" evidence="10"/>
<evidence type="ECO:0000259" key="8">
    <source>
        <dbReference type="PROSITE" id="PS51192"/>
    </source>
</evidence>